<sequence length="287" mass="32631">MTDSERRNQLASFLRMCRERLPPDYVDHSSSRSRRRVKGLRREEVAELAEISVSWYTRLEQGRDISVSVDALHRIADALRLSPAEREYLLSLGTSRPPSRALRSAVLVPSWLQHFLDCQGVNPAYVFDPRLDVLASNHAARLVFMTDERLLPPIERNLVWQIFLNPLMRKLIVNWEANAKGVLALFRASWAHYPNDGSFVELIRDLERASPEFRQWWSVHDVAARPVDQKELDHPVVGRLLLQQSGFQVIDHPELTVAVYLPAPGTETAQKLQQLVSSASAGSPDSV</sequence>
<evidence type="ECO:0000313" key="3">
    <source>
        <dbReference type="Proteomes" id="UP000004221"/>
    </source>
</evidence>
<reference evidence="2 3" key="1">
    <citation type="journal article" date="2012" name="ISME J.">
        <title>Nitrification expanded: discovery, physiology and genomics of a nitrite-oxidizing bacterium from the phylum Chloroflexi.</title>
        <authorList>
            <person name="Sorokin D.Y."/>
            <person name="Lucker S."/>
            <person name="Vejmelkova D."/>
            <person name="Kostrikina N.A."/>
            <person name="Kleerebezem R."/>
            <person name="Rijpstra W.I."/>
            <person name="Damste J.S."/>
            <person name="Le Paslier D."/>
            <person name="Muyzer G."/>
            <person name="Wagner M."/>
            <person name="van Loosdrecht M.C."/>
            <person name="Daims H."/>
        </authorList>
    </citation>
    <scope>NUCLEOTIDE SEQUENCE [LARGE SCALE GENOMIC DNA]</scope>
    <source>
        <strain evidence="3">none</strain>
    </source>
</reference>
<proteinExistence type="predicted"/>
<dbReference type="Gene3D" id="3.30.450.180">
    <property type="match status" value="1"/>
</dbReference>
<dbReference type="CDD" id="cd00093">
    <property type="entry name" value="HTH_XRE"/>
    <property type="match status" value="1"/>
</dbReference>
<dbReference type="RefSeq" id="WP_008480008.1">
    <property type="nucleotide sequence ID" value="NZ_CAGS01000413.1"/>
</dbReference>
<dbReference type="GO" id="GO:0003677">
    <property type="term" value="F:DNA binding"/>
    <property type="evidence" value="ECO:0007669"/>
    <property type="project" value="InterPro"/>
</dbReference>
<dbReference type="InterPro" id="IPR010982">
    <property type="entry name" value="Lambda_DNA-bd_dom_sf"/>
</dbReference>
<name>I4EKM9_9BACT</name>
<dbReference type="PROSITE" id="PS50943">
    <property type="entry name" value="HTH_CROC1"/>
    <property type="match status" value="1"/>
</dbReference>
<dbReference type="InterPro" id="IPR041413">
    <property type="entry name" value="MLTR_LBD"/>
</dbReference>
<dbReference type="AlphaFoldDB" id="I4EKM9"/>
<organism evidence="2 3">
    <name type="scientific">Nitrolancea hollandica Lb</name>
    <dbReference type="NCBI Taxonomy" id="1129897"/>
    <lineage>
        <taxon>Bacteria</taxon>
        <taxon>Pseudomonadati</taxon>
        <taxon>Thermomicrobiota</taxon>
        <taxon>Thermomicrobia</taxon>
        <taxon>Sphaerobacterales</taxon>
        <taxon>Sphaerobacterineae</taxon>
        <taxon>Sphaerobacteraceae</taxon>
        <taxon>Nitrolancea</taxon>
    </lineage>
</organism>
<comment type="caution">
    <text evidence="2">The sequence shown here is derived from an EMBL/GenBank/DDBJ whole genome shotgun (WGS) entry which is preliminary data.</text>
</comment>
<dbReference type="OrthoDB" id="154603at2"/>
<evidence type="ECO:0000259" key="1">
    <source>
        <dbReference type="PROSITE" id="PS50943"/>
    </source>
</evidence>
<gene>
    <name evidence="2" type="ORF">NITHO_4700005</name>
</gene>
<accession>I4EKM9</accession>
<dbReference type="InterPro" id="IPR001387">
    <property type="entry name" value="Cro/C1-type_HTH"/>
</dbReference>
<dbReference type="SUPFAM" id="SSF47413">
    <property type="entry name" value="lambda repressor-like DNA-binding domains"/>
    <property type="match status" value="1"/>
</dbReference>
<dbReference type="Gene3D" id="1.10.260.40">
    <property type="entry name" value="lambda repressor-like DNA-binding domains"/>
    <property type="match status" value="1"/>
</dbReference>
<keyword evidence="3" id="KW-1185">Reference proteome</keyword>
<dbReference type="SMART" id="SM00530">
    <property type="entry name" value="HTH_XRE"/>
    <property type="match status" value="1"/>
</dbReference>
<evidence type="ECO:0000313" key="2">
    <source>
        <dbReference type="EMBL" id="CCF85241.1"/>
    </source>
</evidence>
<dbReference type="PANTHER" id="PTHR35010">
    <property type="entry name" value="BLL4672 PROTEIN-RELATED"/>
    <property type="match status" value="1"/>
</dbReference>
<dbReference type="Pfam" id="PF13560">
    <property type="entry name" value="HTH_31"/>
    <property type="match status" value="1"/>
</dbReference>
<protein>
    <submittedName>
        <fullName evidence="2">Helix-turn-helix domain protein</fullName>
    </submittedName>
</protein>
<feature type="domain" description="HTH cro/C1-type" evidence="1">
    <location>
        <begin position="32"/>
        <end position="86"/>
    </location>
</feature>
<dbReference type="EMBL" id="CAGS01000413">
    <property type="protein sequence ID" value="CCF85241.1"/>
    <property type="molecule type" value="Genomic_DNA"/>
</dbReference>
<dbReference type="Pfam" id="PF17765">
    <property type="entry name" value="MLTR_LBD"/>
    <property type="match status" value="1"/>
</dbReference>
<dbReference type="Proteomes" id="UP000004221">
    <property type="component" value="Unassembled WGS sequence"/>
</dbReference>